<evidence type="ECO:0000256" key="6">
    <source>
        <dbReference type="ARBA" id="ARBA00022723"/>
    </source>
</evidence>
<dbReference type="PhylomeDB" id="A0A0D2WWN7"/>
<dbReference type="SUPFAM" id="SSF82199">
    <property type="entry name" value="SET domain"/>
    <property type="match status" value="1"/>
</dbReference>
<comment type="catalytic activity">
    <reaction evidence="12">
        <text>L-lysyl-[protein] + 3 S-adenosyl-L-methionine = N(6),N(6),N(6)-trimethyl-L-lysyl-[protein] + 3 S-adenosyl-L-homocysteine + 3 H(+)</text>
        <dbReference type="Rhea" id="RHEA:54192"/>
        <dbReference type="Rhea" id="RHEA-COMP:9752"/>
        <dbReference type="Rhea" id="RHEA-COMP:13826"/>
        <dbReference type="ChEBI" id="CHEBI:15378"/>
        <dbReference type="ChEBI" id="CHEBI:29969"/>
        <dbReference type="ChEBI" id="CHEBI:57856"/>
        <dbReference type="ChEBI" id="CHEBI:59789"/>
        <dbReference type="ChEBI" id="CHEBI:61961"/>
    </reaction>
    <physiologicalReaction direction="left-to-right" evidence="12">
        <dbReference type="Rhea" id="RHEA:54193"/>
    </physiologicalReaction>
</comment>
<dbReference type="Gene3D" id="1.10.220.160">
    <property type="match status" value="1"/>
</dbReference>
<keyword evidence="5" id="KW-0949">S-adenosyl-L-methionine</keyword>
<evidence type="ECO:0000256" key="12">
    <source>
        <dbReference type="ARBA" id="ARBA00049497"/>
    </source>
</evidence>
<gene>
    <name evidence="17" type="ORF">CAOG_007464</name>
</gene>
<dbReference type="GO" id="GO:0032259">
    <property type="term" value="P:methylation"/>
    <property type="evidence" value="ECO:0007669"/>
    <property type="project" value="UniProtKB-KW"/>
</dbReference>
<evidence type="ECO:0000256" key="13">
    <source>
        <dbReference type="ARBA" id="ARBA00049768"/>
    </source>
</evidence>
<keyword evidence="6" id="KW-0479">Metal-binding</keyword>
<dbReference type="STRING" id="595528.A0A0D2WWN7"/>
<keyword evidence="4" id="KW-0808">Transferase</keyword>
<accession>A0A0D2WWN7</accession>
<evidence type="ECO:0000313" key="18">
    <source>
        <dbReference type="Proteomes" id="UP000008743"/>
    </source>
</evidence>
<dbReference type="PROSITE" id="PS50280">
    <property type="entry name" value="SET"/>
    <property type="match status" value="1"/>
</dbReference>
<dbReference type="EC" id="2.1.1.372" evidence="9"/>
<evidence type="ECO:0000256" key="14">
    <source>
        <dbReference type="ARBA" id="ARBA00049789"/>
    </source>
</evidence>
<feature type="domain" description="SET" evidence="16">
    <location>
        <begin position="67"/>
        <end position="415"/>
    </location>
</feature>
<dbReference type="EMBL" id="KE346373">
    <property type="protein sequence ID" value="KJE96973.1"/>
    <property type="molecule type" value="Genomic_DNA"/>
</dbReference>
<evidence type="ECO:0000256" key="10">
    <source>
        <dbReference type="ARBA" id="ARBA00033038"/>
    </source>
</evidence>
<dbReference type="AlphaFoldDB" id="A0A0D2WWN7"/>
<dbReference type="CDD" id="cd10521">
    <property type="entry name" value="SET_SMYD5"/>
    <property type="match status" value="1"/>
</dbReference>
<evidence type="ECO:0000256" key="11">
    <source>
        <dbReference type="ARBA" id="ARBA00048081"/>
    </source>
</evidence>
<evidence type="ECO:0000256" key="5">
    <source>
        <dbReference type="ARBA" id="ARBA00022691"/>
    </source>
</evidence>
<dbReference type="InterPro" id="IPR044422">
    <property type="entry name" value="SMYD5_SET"/>
</dbReference>
<evidence type="ECO:0000256" key="8">
    <source>
        <dbReference type="ARBA" id="ARBA00022833"/>
    </source>
</evidence>
<keyword evidence="3" id="KW-0489">Methyltransferase</keyword>
<evidence type="ECO:0000259" key="16">
    <source>
        <dbReference type="PROSITE" id="PS50280"/>
    </source>
</evidence>
<keyword evidence="18" id="KW-1185">Reference proteome</keyword>
<evidence type="ECO:0000256" key="3">
    <source>
        <dbReference type="ARBA" id="ARBA00022603"/>
    </source>
</evidence>
<organism evidence="17 18">
    <name type="scientific">Capsaspora owczarzaki (strain ATCC 30864)</name>
    <dbReference type="NCBI Taxonomy" id="595528"/>
    <lineage>
        <taxon>Eukaryota</taxon>
        <taxon>Filasterea</taxon>
        <taxon>Capsaspora</taxon>
    </lineage>
</organism>
<evidence type="ECO:0000256" key="1">
    <source>
        <dbReference type="ARBA" id="ARBA00004496"/>
    </source>
</evidence>
<dbReference type="Pfam" id="PF00856">
    <property type="entry name" value="SET"/>
    <property type="match status" value="1"/>
</dbReference>
<dbReference type="InterPro" id="IPR001214">
    <property type="entry name" value="SET_dom"/>
</dbReference>
<keyword evidence="2" id="KW-0963">Cytoplasm</keyword>
<evidence type="ECO:0000256" key="2">
    <source>
        <dbReference type="ARBA" id="ARBA00022490"/>
    </source>
</evidence>
<dbReference type="OrthoDB" id="438641at2759"/>
<dbReference type="PANTHER" id="PTHR46402">
    <property type="entry name" value="SET AND MYND DOMAIN-CONTAINING PROTEIN 5"/>
    <property type="match status" value="1"/>
</dbReference>
<name>A0A0D2WWN7_CAPO3</name>
<keyword evidence="7" id="KW-0863">Zinc-finger</keyword>
<dbReference type="InterPro" id="IPR046341">
    <property type="entry name" value="SET_dom_sf"/>
</dbReference>
<dbReference type="Proteomes" id="UP000008743">
    <property type="component" value="Unassembled WGS sequence"/>
</dbReference>
<comment type="subcellular location">
    <subcellularLocation>
        <location evidence="1">Cytoplasm</location>
    </subcellularLocation>
</comment>
<reference evidence="18" key="1">
    <citation type="submission" date="2011-02" db="EMBL/GenBank/DDBJ databases">
        <title>The Genome Sequence of Capsaspora owczarzaki ATCC 30864.</title>
        <authorList>
            <person name="Russ C."/>
            <person name="Cuomo C."/>
            <person name="Burger G."/>
            <person name="Gray M.W."/>
            <person name="Holland P.W.H."/>
            <person name="King N."/>
            <person name="Lang F.B.F."/>
            <person name="Roger A.J."/>
            <person name="Ruiz-Trillo I."/>
            <person name="Young S.K."/>
            <person name="Zeng Q."/>
            <person name="Gargeya S."/>
            <person name="Alvarado L."/>
            <person name="Berlin A."/>
            <person name="Chapman S.B."/>
            <person name="Chen Z."/>
            <person name="Freedman E."/>
            <person name="Gellesch M."/>
            <person name="Goldberg J."/>
            <person name="Griggs A."/>
            <person name="Gujja S."/>
            <person name="Heilman E."/>
            <person name="Heiman D."/>
            <person name="Howarth C."/>
            <person name="Mehta T."/>
            <person name="Neiman D."/>
            <person name="Pearson M."/>
            <person name="Roberts A."/>
            <person name="Saif S."/>
            <person name="Shea T."/>
            <person name="Shenoy N."/>
            <person name="Sisk P."/>
            <person name="Stolte C."/>
            <person name="Sykes S."/>
            <person name="White J."/>
            <person name="Yandava C."/>
            <person name="Haas B."/>
            <person name="Nusbaum C."/>
            <person name="Birren B."/>
        </authorList>
    </citation>
    <scope>NUCLEOTIDE SEQUENCE</scope>
    <source>
        <strain evidence="18">ATCC 30864</strain>
    </source>
</reference>
<evidence type="ECO:0000256" key="7">
    <source>
        <dbReference type="ARBA" id="ARBA00022771"/>
    </source>
</evidence>
<dbReference type="SMART" id="SM00317">
    <property type="entry name" value="SET"/>
    <property type="match status" value="1"/>
</dbReference>
<evidence type="ECO:0000256" key="4">
    <source>
        <dbReference type="ARBA" id="ARBA00022679"/>
    </source>
</evidence>
<evidence type="ECO:0000313" key="17">
    <source>
        <dbReference type="EMBL" id="KJE96973.1"/>
    </source>
</evidence>
<sequence length="469" mass="52147">MLWLGFPLHSLFISTNPTTNAQMSSTAKANGKGKSKSVADSMPAAELVSARPLPLADEYFATLCAGKHVQVRVEDARKGRGLFATQAFKKGDIVFTEAPLVCAQFLWNEAYGYKACHQCMRSLESPGEMAARLATAPTTVVAAGSAVAKPRTPFELPFMDQCNLTIATQQDIVTCETCSLVFCNAACRDAAMESHHRILCTRNDADHPLQLLQSAWKSIHYPPETTSIMLLARIIAMLRQGLDKNSKDAFTAFQQFYRCYADAEGHFIHKFLDKKYDKQLAFIQELFKTALYDDRIPELFTTHGFRSLLALVGMNGQGVGTTALDMYLVAVERLNLSESDAKTRDQFVEKLLDDIDEHSGEFDACEGSALYCLQSCCNHNCQPNAVPTFTENNATLHMRAERDISAGDEICISYLTPEQRHMRRSRRMATLRENYLFMCACAKCEVQKAELDISSESSDDSESESAECC</sequence>
<evidence type="ECO:0000256" key="9">
    <source>
        <dbReference type="ARBA" id="ARBA00024057"/>
    </source>
</evidence>
<dbReference type="GO" id="GO:0005737">
    <property type="term" value="C:cytoplasm"/>
    <property type="evidence" value="ECO:0007669"/>
    <property type="project" value="UniProtKB-SubCell"/>
</dbReference>
<evidence type="ECO:0000256" key="15">
    <source>
        <dbReference type="ARBA" id="ARBA00049806"/>
    </source>
</evidence>
<dbReference type="InParanoid" id="A0A0D2WWN7"/>
<protein>
    <recommendedName>
        <fullName evidence="13">Protein-lysine N-trimethyltransferase SMYD5</fullName>
        <ecNumber evidence="9">2.1.1.372</ecNumber>
    </recommendedName>
    <alternativeName>
        <fullName evidence="10">SET and MYND domain-containing protein 5</fullName>
    </alternativeName>
    <alternativeName>
        <fullName evidence="14">[histone H3]-lysine20 N-trimethyltransferase SMYD5</fullName>
    </alternativeName>
    <alternativeName>
        <fullName evidence="15">[histone H4]-lysine36 N-trimethyltransferase SMYD5</fullName>
    </alternativeName>
</protein>
<keyword evidence="8" id="KW-0862">Zinc</keyword>
<dbReference type="GO" id="GO:0008270">
    <property type="term" value="F:zinc ion binding"/>
    <property type="evidence" value="ECO:0007669"/>
    <property type="project" value="UniProtKB-KW"/>
</dbReference>
<dbReference type="Gene3D" id="6.10.140.2220">
    <property type="match status" value="1"/>
</dbReference>
<dbReference type="GO" id="GO:0045814">
    <property type="term" value="P:negative regulation of gene expression, epigenetic"/>
    <property type="evidence" value="ECO:0007669"/>
    <property type="project" value="TreeGrafter"/>
</dbReference>
<proteinExistence type="predicted"/>
<dbReference type="GO" id="GO:0140943">
    <property type="term" value="F:histone H4K20 trimethyltransferase activity"/>
    <property type="evidence" value="ECO:0007669"/>
    <property type="project" value="UniProtKB-EC"/>
</dbReference>
<dbReference type="eggNOG" id="KOG2084">
    <property type="taxonomic scope" value="Eukaryota"/>
</dbReference>
<dbReference type="Gene3D" id="2.170.270.10">
    <property type="entry name" value="SET domain"/>
    <property type="match status" value="1"/>
</dbReference>
<comment type="catalytic activity">
    <reaction evidence="11">
        <text>L-lysyl(20)-[histone H4] + 3 S-adenosyl-L-methionine = N(6),N(6),N(6)-trimethyl-L-lysyl(20)-[histone H4] + 3 S-adenosyl-L-homocysteine + 3 H(+)</text>
        <dbReference type="Rhea" id="RHEA:64456"/>
        <dbReference type="Rhea" id="RHEA-COMP:15554"/>
        <dbReference type="Rhea" id="RHEA-COMP:15998"/>
        <dbReference type="ChEBI" id="CHEBI:15378"/>
        <dbReference type="ChEBI" id="CHEBI:29969"/>
        <dbReference type="ChEBI" id="CHEBI:57856"/>
        <dbReference type="ChEBI" id="CHEBI:59789"/>
        <dbReference type="ChEBI" id="CHEBI:61961"/>
        <dbReference type="EC" id="2.1.1.372"/>
    </reaction>
</comment>
<dbReference type="PANTHER" id="PTHR46402:SF2">
    <property type="entry name" value="HISTONE-LYSINE N-TRIMETHYLTRANSFERASE SMYD5"/>
    <property type="match status" value="1"/>
</dbReference>